<feature type="domain" description="Sm" evidence="10">
    <location>
        <begin position="1"/>
        <end position="76"/>
    </location>
</feature>
<evidence type="ECO:0000256" key="7">
    <source>
        <dbReference type="ARBA" id="ARBA00023242"/>
    </source>
</evidence>
<dbReference type="InterPro" id="IPR034103">
    <property type="entry name" value="Lsm8"/>
</dbReference>
<dbReference type="Pfam" id="PF01423">
    <property type="entry name" value="LSM"/>
    <property type="match status" value="1"/>
</dbReference>
<comment type="similarity">
    <text evidence="2 9">Belongs to the snRNP Sm proteins family.</text>
</comment>
<name>A0A1E4SGK3_9ASCO</name>
<dbReference type="SMART" id="SM00651">
    <property type="entry name" value="Sm"/>
    <property type="match status" value="1"/>
</dbReference>
<protein>
    <recommendedName>
        <fullName evidence="9">LSM2-LSM8 complex subunit LSM8</fullName>
    </recommendedName>
</protein>
<evidence type="ECO:0000256" key="4">
    <source>
        <dbReference type="ARBA" id="ARBA00022728"/>
    </source>
</evidence>
<dbReference type="InterPro" id="IPR044642">
    <property type="entry name" value="PTHR15588"/>
</dbReference>
<dbReference type="CDD" id="cd01727">
    <property type="entry name" value="LSm8"/>
    <property type="match status" value="1"/>
</dbReference>
<dbReference type="GO" id="GO:0046540">
    <property type="term" value="C:U4/U6 x U5 tri-snRNP complex"/>
    <property type="evidence" value="ECO:0007669"/>
    <property type="project" value="UniProtKB-UniRule"/>
</dbReference>
<dbReference type="GO" id="GO:0000398">
    <property type="term" value="P:mRNA splicing, via spliceosome"/>
    <property type="evidence" value="ECO:0007669"/>
    <property type="project" value="UniProtKB-UniRule"/>
</dbReference>
<dbReference type="RefSeq" id="XP_020063765.1">
    <property type="nucleotide sequence ID" value="XM_020210082.1"/>
</dbReference>
<dbReference type="GO" id="GO:0005688">
    <property type="term" value="C:U6 snRNP"/>
    <property type="evidence" value="ECO:0007669"/>
    <property type="project" value="UniProtKB-UniRule"/>
</dbReference>
<dbReference type="PANTHER" id="PTHR15588">
    <property type="entry name" value="LSM1"/>
    <property type="match status" value="1"/>
</dbReference>
<accession>A0A1E4SGK3</accession>
<keyword evidence="7 9" id="KW-0539">Nucleus</keyword>
<comment type="function">
    <text evidence="9">Plays role in pre-mRNA splicing as component of the U4/U6-U5 tri-snRNP complex that is involved in spliceosome assembly, and as component of the precatalytic spliceosome (spliceosome B complex). The heptameric LSM2-8 complex binds specifically to the 3'-terminal U-tract of U6 snRNA.</text>
</comment>
<dbReference type="InterPro" id="IPR010920">
    <property type="entry name" value="LSM_dom_sf"/>
</dbReference>
<comment type="subunit">
    <text evidence="9">LSm subunits form a heteromer with a doughnut shape.</text>
</comment>
<dbReference type="Gene3D" id="2.30.30.100">
    <property type="match status" value="1"/>
</dbReference>
<dbReference type="GO" id="GO:0003729">
    <property type="term" value="F:mRNA binding"/>
    <property type="evidence" value="ECO:0007669"/>
    <property type="project" value="TreeGrafter"/>
</dbReference>
<evidence type="ECO:0000313" key="12">
    <source>
        <dbReference type="Proteomes" id="UP000094285"/>
    </source>
</evidence>
<gene>
    <name evidence="9" type="primary">LSM8</name>
    <name evidence="11" type="ORF">CANTADRAFT_52447</name>
</gene>
<dbReference type="GO" id="GO:0071011">
    <property type="term" value="C:precatalytic spliceosome"/>
    <property type="evidence" value="ECO:0007669"/>
    <property type="project" value="TreeGrafter"/>
</dbReference>
<keyword evidence="8 9" id="KW-0687">Ribonucleoprotein</keyword>
<evidence type="ECO:0000313" key="11">
    <source>
        <dbReference type="EMBL" id="ODV78643.1"/>
    </source>
</evidence>
<dbReference type="InterPro" id="IPR047575">
    <property type="entry name" value="Sm"/>
</dbReference>
<evidence type="ECO:0000256" key="9">
    <source>
        <dbReference type="RuleBase" id="RU365048"/>
    </source>
</evidence>
<dbReference type="STRING" id="984487.A0A1E4SGK3"/>
<sequence>MADLKEFLEKRVRVISTDARLFEGILQGFDKSTNIIISNCIERIIYDDDEENQEIALGLYMMRGGTVVCVGEIDEEAAQGVDWLSVKGELKGTKNPL</sequence>
<evidence type="ECO:0000256" key="3">
    <source>
        <dbReference type="ARBA" id="ARBA00022664"/>
    </source>
</evidence>
<dbReference type="PANTHER" id="PTHR15588:SF9">
    <property type="entry name" value="U6 SNRNA-ASSOCIATED SM-LIKE PROTEIN LSM8"/>
    <property type="match status" value="1"/>
</dbReference>
<keyword evidence="5 9" id="KW-0694">RNA-binding</keyword>
<dbReference type="OrthoDB" id="422364at2759"/>
<proteinExistence type="inferred from homology"/>
<dbReference type="SUPFAM" id="SSF50182">
    <property type="entry name" value="Sm-like ribonucleoproteins"/>
    <property type="match status" value="1"/>
</dbReference>
<comment type="subcellular location">
    <subcellularLocation>
        <location evidence="1 9">Nucleus</location>
    </subcellularLocation>
</comment>
<dbReference type="InterPro" id="IPR001163">
    <property type="entry name" value="Sm_dom_euk/arc"/>
</dbReference>
<dbReference type="FunFam" id="2.30.30.100:FF:000027">
    <property type="entry name" value="U6 snRNA-associated Sm-like protein LSm8"/>
    <property type="match status" value="1"/>
</dbReference>
<dbReference type="EMBL" id="KV453913">
    <property type="protein sequence ID" value="ODV78643.1"/>
    <property type="molecule type" value="Genomic_DNA"/>
</dbReference>
<evidence type="ECO:0000256" key="1">
    <source>
        <dbReference type="ARBA" id="ARBA00004123"/>
    </source>
</evidence>
<keyword evidence="3 9" id="KW-0507">mRNA processing</keyword>
<dbReference type="PROSITE" id="PS52002">
    <property type="entry name" value="SM"/>
    <property type="match status" value="1"/>
</dbReference>
<dbReference type="GeneID" id="30984218"/>
<dbReference type="AlphaFoldDB" id="A0A1E4SGK3"/>
<organism evidence="11 12">
    <name type="scientific">Suhomyces tanzawaensis NRRL Y-17324</name>
    <dbReference type="NCBI Taxonomy" id="984487"/>
    <lineage>
        <taxon>Eukaryota</taxon>
        <taxon>Fungi</taxon>
        <taxon>Dikarya</taxon>
        <taxon>Ascomycota</taxon>
        <taxon>Saccharomycotina</taxon>
        <taxon>Pichiomycetes</taxon>
        <taxon>Debaryomycetaceae</taxon>
        <taxon>Suhomyces</taxon>
    </lineage>
</organism>
<keyword evidence="6 9" id="KW-0508">mRNA splicing</keyword>
<evidence type="ECO:0000256" key="8">
    <source>
        <dbReference type="ARBA" id="ARBA00023274"/>
    </source>
</evidence>
<evidence type="ECO:0000256" key="6">
    <source>
        <dbReference type="ARBA" id="ARBA00023187"/>
    </source>
</evidence>
<dbReference type="Proteomes" id="UP000094285">
    <property type="component" value="Unassembled WGS sequence"/>
</dbReference>
<evidence type="ECO:0000256" key="2">
    <source>
        <dbReference type="ARBA" id="ARBA00006850"/>
    </source>
</evidence>
<reference evidence="12" key="1">
    <citation type="submission" date="2016-05" db="EMBL/GenBank/DDBJ databases">
        <title>Comparative genomics of biotechnologically important yeasts.</title>
        <authorList>
            <consortium name="DOE Joint Genome Institute"/>
            <person name="Riley R."/>
            <person name="Haridas S."/>
            <person name="Wolfe K.H."/>
            <person name="Lopes M.R."/>
            <person name="Hittinger C.T."/>
            <person name="Goker M."/>
            <person name="Salamov A."/>
            <person name="Wisecaver J."/>
            <person name="Long T.M."/>
            <person name="Aerts A.L."/>
            <person name="Barry K."/>
            <person name="Choi C."/>
            <person name="Clum A."/>
            <person name="Coughlan A.Y."/>
            <person name="Deshpande S."/>
            <person name="Douglass A.P."/>
            <person name="Hanson S.J."/>
            <person name="Klenk H.-P."/>
            <person name="Labutti K."/>
            <person name="Lapidus A."/>
            <person name="Lindquist E."/>
            <person name="Lipzen A."/>
            <person name="Meier-Kolthoff J.P."/>
            <person name="Ohm R.A."/>
            <person name="Otillar R.P."/>
            <person name="Pangilinan J."/>
            <person name="Peng Y."/>
            <person name="Rokas A."/>
            <person name="Rosa C.A."/>
            <person name="Scheuner C."/>
            <person name="Sibirny A.A."/>
            <person name="Slot J.C."/>
            <person name="Stielow J.B."/>
            <person name="Sun H."/>
            <person name="Kurtzman C.P."/>
            <person name="Blackwell M."/>
            <person name="Grigoriev I.V."/>
            <person name="Jeffries T.W."/>
        </authorList>
    </citation>
    <scope>NUCLEOTIDE SEQUENCE [LARGE SCALE GENOMIC DNA]</scope>
    <source>
        <strain evidence="12">NRRL Y-17324</strain>
    </source>
</reference>
<keyword evidence="4 9" id="KW-0747">Spliceosome</keyword>
<evidence type="ECO:0000256" key="5">
    <source>
        <dbReference type="ARBA" id="ARBA00022884"/>
    </source>
</evidence>
<evidence type="ECO:0000259" key="10">
    <source>
        <dbReference type="PROSITE" id="PS52002"/>
    </source>
</evidence>
<keyword evidence="12" id="KW-1185">Reference proteome</keyword>